<feature type="domain" description="Response regulatory" evidence="4">
    <location>
        <begin position="4"/>
        <end position="115"/>
    </location>
</feature>
<sequence>MRGTVLLLEDDVDVRDAVAGVLEDAGFRVATAANGREGLQVLAQDTSPCLIVLDLWMPILSGREFLAQLQAEPEKSSLPVVLMTASDSAPPSGVVECLRKPFGISQLVKTVEKHCLKVNRAA</sequence>
<dbReference type="SUPFAM" id="SSF52172">
    <property type="entry name" value="CheY-like"/>
    <property type="match status" value="1"/>
</dbReference>
<dbReference type="PROSITE" id="PS50110">
    <property type="entry name" value="RESPONSE_REGULATORY"/>
    <property type="match status" value="1"/>
</dbReference>
<proteinExistence type="predicted"/>
<evidence type="ECO:0000259" key="4">
    <source>
        <dbReference type="PROSITE" id="PS50110"/>
    </source>
</evidence>
<evidence type="ECO:0000256" key="1">
    <source>
        <dbReference type="ARBA" id="ARBA00022553"/>
    </source>
</evidence>
<dbReference type="GO" id="GO:0000160">
    <property type="term" value="P:phosphorelay signal transduction system"/>
    <property type="evidence" value="ECO:0007669"/>
    <property type="project" value="UniProtKB-KW"/>
</dbReference>
<dbReference type="Proteomes" id="UP000182719">
    <property type="component" value="Unassembled WGS sequence"/>
</dbReference>
<accession>A0A1H7J0T3</accession>
<dbReference type="OrthoDB" id="5456285at2"/>
<dbReference type="EMBL" id="FOAP01000002">
    <property type="protein sequence ID" value="SEK67560.1"/>
    <property type="molecule type" value="Genomic_DNA"/>
</dbReference>
<keyword evidence="2" id="KW-0902">Two-component regulatory system</keyword>
<evidence type="ECO:0000256" key="2">
    <source>
        <dbReference type="ARBA" id="ARBA00023012"/>
    </source>
</evidence>
<keyword evidence="6" id="KW-1185">Reference proteome</keyword>
<feature type="modified residue" description="4-aspartylphosphate" evidence="3">
    <location>
        <position position="54"/>
    </location>
</feature>
<dbReference type="InterPro" id="IPR001789">
    <property type="entry name" value="Sig_transdc_resp-reg_receiver"/>
</dbReference>
<name>A0A1H7J0T3_STIAU</name>
<dbReference type="PANTHER" id="PTHR44591:SF14">
    <property type="entry name" value="PROTEIN PILG"/>
    <property type="match status" value="1"/>
</dbReference>
<reference evidence="6" key="1">
    <citation type="submission" date="2016-10" db="EMBL/GenBank/DDBJ databases">
        <authorList>
            <person name="Varghese N."/>
            <person name="Submissions S."/>
        </authorList>
    </citation>
    <scope>NUCLEOTIDE SEQUENCE [LARGE SCALE GENOMIC DNA]</scope>
    <source>
        <strain evidence="6">DSM 17044</strain>
    </source>
</reference>
<dbReference type="InterPro" id="IPR050595">
    <property type="entry name" value="Bact_response_regulator"/>
</dbReference>
<dbReference type="Pfam" id="PF00072">
    <property type="entry name" value="Response_reg"/>
    <property type="match status" value="1"/>
</dbReference>
<evidence type="ECO:0000313" key="6">
    <source>
        <dbReference type="Proteomes" id="UP000182719"/>
    </source>
</evidence>
<dbReference type="InterPro" id="IPR011006">
    <property type="entry name" value="CheY-like_superfamily"/>
</dbReference>
<dbReference type="SMART" id="SM00448">
    <property type="entry name" value="REC"/>
    <property type="match status" value="1"/>
</dbReference>
<organism evidence="5 6">
    <name type="scientific">Stigmatella aurantiaca</name>
    <dbReference type="NCBI Taxonomy" id="41"/>
    <lineage>
        <taxon>Bacteria</taxon>
        <taxon>Pseudomonadati</taxon>
        <taxon>Myxococcota</taxon>
        <taxon>Myxococcia</taxon>
        <taxon>Myxococcales</taxon>
        <taxon>Cystobacterineae</taxon>
        <taxon>Archangiaceae</taxon>
        <taxon>Stigmatella</taxon>
    </lineage>
</organism>
<dbReference type="AlphaFoldDB" id="A0A1H7J0T3"/>
<evidence type="ECO:0000256" key="3">
    <source>
        <dbReference type="PROSITE-ProRule" id="PRU00169"/>
    </source>
</evidence>
<evidence type="ECO:0000313" key="5">
    <source>
        <dbReference type="EMBL" id="SEK67560.1"/>
    </source>
</evidence>
<dbReference type="Gene3D" id="3.40.50.2300">
    <property type="match status" value="1"/>
</dbReference>
<gene>
    <name evidence="5" type="ORF">SAMN05444354_10260</name>
</gene>
<dbReference type="PANTHER" id="PTHR44591">
    <property type="entry name" value="STRESS RESPONSE REGULATOR PROTEIN 1"/>
    <property type="match status" value="1"/>
</dbReference>
<protein>
    <submittedName>
        <fullName evidence="5">Response regulator receiver domain-containing protein</fullName>
    </submittedName>
</protein>
<keyword evidence="1 3" id="KW-0597">Phosphoprotein</keyword>